<name>A0A424YG15_9FIRM</name>
<feature type="transmembrane region" description="Helical" evidence="1">
    <location>
        <begin position="34"/>
        <end position="55"/>
    </location>
</feature>
<gene>
    <name evidence="2" type="ORF">D5R97_03650</name>
</gene>
<sequence>MMIFLVILMFIALGSLDMVPLYKRKKWREMALHTIFMLIGLFLALGMVLNIEILNPTGFLESFFRPLSNFLKS</sequence>
<accession>A0A424YG15</accession>
<evidence type="ECO:0000313" key="2">
    <source>
        <dbReference type="EMBL" id="RQD76838.1"/>
    </source>
</evidence>
<dbReference type="EMBL" id="QZAA01000107">
    <property type="protein sequence ID" value="RQD76838.1"/>
    <property type="molecule type" value="Genomic_DNA"/>
</dbReference>
<proteinExistence type="predicted"/>
<protein>
    <submittedName>
        <fullName evidence="2">Uncharacterized protein</fullName>
    </submittedName>
</protein>
<keyword evidence="1" id="KW-0812">Transmembrane</keyword>
<keyword evidence="1" id="KW-0472">Membrane</keyword>
<evidence type="ECO:0000313" key="3">
    <source>
        <dbReference type="Proteomes" id="UP000285138"/>
    </source>
</evidence>
<comment type="caution">
    <text evidence="2">The sequence shown here is derived from an EMBL/GenBank/DDBJ whole genome shotgun (WGS) entry which is preliminary data.</text>
</comment>
<dbReference type="Proteomes" id="UP000285138">
    <property type="component" value="Unassembled WGS sequence"/>
</dbReference>
<evidence type="ECO:0000256" key="1">
    <source>
        <dbReference type="SAM" id="Phobius"/>
    </source>
</evidence>
<organism evidence="2 3">
    <name type="scientific">Candidatus Syntrophonatronum acetioxidans</name>
    <dbReference type="NCBI Taxonomy" id="1795816"/>
    <lineage>
        <taxon>Bacteria</taxon>
        <taxon>Bacillati</taxon>
        <taxon>Bacillota</taxon>
        <taxon>Clostridia</taxon>
        <taxon>Eubacteriales</taxon>
        <taxon>Syntrophomonadaceae</taxon>
        <taxon>Candidatus Syntrophonatronum</taxon>
    </lineage>
</organism>
<keyword evidence="1" id="KW-1133">Transmembrane helix</keyword>
<dbReference type="AlphaFoldDB" id="A0A424YG15"/>
<reference evidence="2 3" key="1">
    <citation type="submission" date="2018-08" db="EMBL/GenBank/DDBJ databases">
        <title>The metabolism and importance of syntrophic acetate oxidation coupled to methane or sulfide production in haloalkaline environments.</title>
        <authorList>
            <person name="Timmers P.H.A."/>
            <person name="Vavourakis C.D."/>
            <person name="Sorokin D.Y."/>
            <person name="Sinninghe Damste J.S."/>
            <person name="Muyzer G."/>
            <person name="Stams A.J.M."/>
            <person name="Plugge C.M."/>
        </authorList>
    </citation>
    <scope>NUCLEOTIDE SEQUENCE [LARGE SCALE GENOMIC DNA]</scope>
    <source>
        <strain evidence="2">MSAO_Bac1</strain>
    </source>
</reference>